<evidence type="ECO:0000256" key="2">
    <source>
        <dbReference type="SAM" id="Phobius"/>
    </source>
</evidence>
<gene>
    <name evidence="3" type="ORF">K239x_32660</name>
</gene>
<evidence type="ECO:0000313" key="4">
    <source>
        <dbReference type="Proteomes" id="UP000319817"/>
    </source>
</evidence>
<feature type="transmembrane region" description="Helical" evidence="2">
    <location>
        <begin position="209"/>
        <end position="229"/>
    </location>
</feature>
<evidence type="ECO:0000256" key="1">
    <source>
        <dbReference type="SAM" id="MobiDB-lite"/>
    </source>
</evidence>
<dbReference type="Proteomes" id="UP000319817">
    <property type="component" value="Chromosome"/>
</dbReference>
<keyword evidence="2" id="KW-1133">Transmembrane helix</keyword>
<keyword evidence="4" id="KW-1185">Reference proteome</keyword>
<feature type="compositionally biased region" description="Polar residues" evidence="1">
    <location>
        <begin position="29"/>
        <end position="46"/>
    </location>
</feature>
<reference evidence="3 4" key="1">
    <citation type="submission" date="2019-02" db="EMBL/GenBank/DDBJ databases">
        <title>Deep-cultivation of Planctomycetes and their phenomic and genomic characterization uncovers novel biology.</title>
        <authorList>
            <person name="Wiegand S."/>
            <person name="Jogler M."/>
            <person name="Boedeker C."/>
            <person name="Pinto D."/>
            <person name="Vollmers J."/>
            <person name="Rivas-Marin E."/>
            <person name="Kohn T."/>
            <person name="Peeters S.H."/>
            <person name="Heuer A."/>
            <person name="Rast P."/>
            <person name="Oberbeckmann S."/>
            <person name="Bunk B."/>
            <person name="Jeske O."/>
            <person name="Meyerdierks A."/>
            <person name="Storesund J.E."/>
            <person name="Kallscheuer N."/>
            <person name="Luecker S."/>
            <person name="Lage O.M."/>
            <person name="Pohl T."/>
            <person name="Merkel B.J."/>
            <person name="Hornburger P."/>
            <person name="Mueller R.-W."/>
            <person name="Bruemmer F."/>
            <person name="Labrenz M."/>
            <person name="Spormann A.M."/>
            <person name="Op den Camp H."/>
            <person name="Overmann J."/>
            <person name="Amann R."/>
            <person name="Jetten M.S.M."/>
            <person name="Mascher T."/>
            <person name="Medema M.H."/>
            <person name="Devos D.P."/>
            <person name="Kaster A.-K."/>
            <person name="Ovreas L."/>
            <person name="Rohde M."/>
            <person name="Galperin M.Y."/>
            <person name="Jogler C."/>
        </authorList>
    </citation>
    <scope>NUCLEOTIDE SEQUENCE [LARGE SCALE GENOMIC DNA]</scope>
    <source>
        <strain evidence="3 4">K23_9</strain>
    </source>
</reference>
<accession>A0A517NVW5</accession>
<organism evidence="3 4">
    <name type="scientific">Stieleria marina</name>
    <dbReference type="NCBI Taxonomy" id="1930275"/>
    <lineage>
        <taxon>Bacteria</taxon>
        <taxon>Pseudomonadati</taxon>
        <taxon>Planctomycetota</taxon>
        <taxon>Planctomycetia</taxon>
        <taxon>Pirellulales</taxon>
        <taxon>Pirellulaceae</taxon>
        <taxon>Stieleria</taxon>
    </lineage>
</organism>
<dbReference type="AlphaFoldDB" id="A0A517NVW5"/>
<evidence type="ECO:0000313" key="3">
    <source>
        <dbReference type="EMBL" id="QDT11272.1"/>
    </source>
</evidence>
<dbReference type="EMBL" id="CP036526">
    <property type="protein sequence ID" value="QDT11272.1"/>
    <property type="molecule type" value="Genomic_DNA"/>
</dbReference>
<name>A0A517NVW5_9BACT</name>
<feature type="transmembrane region" description="Helical" evidence="2">
    <location>
        <begin position="153"/>
        <end position="178"/>
    </location>
</feature>
<feature type="transmembrane region" description="Helical" evidence="2">
    <location>
        <begin position="241"/>
        <end position="267"/>
    </location>
</feature>
<keyword evidence="2" id="KW-0812">Transmembrane</keyword>
<feature type="transmembrane region" description="Helical" evidence="2">
    <location>
        <begin position="118"/>
        <end position="141"/>
    </location>
</feature>
<keyword evidence="2" id="KW-0472">Membrane</keyword>
<sequence>MDTLPGSTDLNYSVPLVTPTETKSRKSSRGTSNKRSQPKRPSQSSHPEAFTLATGLTSADTTEQILVNPVAGTTARIHTPANSAGVDPTSDQPVEQVAPRPFRCTYLQRQWMRAGQMIGVLTPLAVAIALVTPAYLIAIATTDSLALSAVTNHFTVIGCVTAWMIVTVGVTGLLAPFLSPSFGYRIRRTFLPISVTPDSMHRLFIEMRLMIAAFVGCQLTAAVVGYYYLGSEGPLQLFANWQPVLLGSAIFLVMGVVMLVFGHQAFLHTRGRKIRRWMNQCWRGVALRSFIPAWDNQRRAIFQSCRASRRLAAAYRSIKLGAAGSFAAAGCLAAMSVGDSIVGMAFVAASVVATISIWPTANRIVDWSKSIVDPITGGHDDD</sequence>
<proteinExistence type="predicted"/>
<feature type="compositionally biased region" description="Polar residues" evidence="1">
    <location>
        <begin position="1"/>
        <end position="11"/>
    </location>
</feature>
<feature type="region of interest" description="Disordered" evidence="1">
    <location>
        <begin position="1"/>
        <end position="48"/>
    </location>
</feature>
<feature type="transmembrane region" description="Helical" evidence="2">
    <location>
        <begin position="318"/>
        <end position="335"/>
    </location>
</feature>
<feature type="transmembrane region" description="Helical" evidence="2">
    <location>
        <begin position="341"/>
        <end position="361"/>
    </location>
</feature>
<protein>
    <submittedName>
        <fullName evidence="3">Uncharacterized protein</fullName>
    </submittedName>
</protein>